<dbReference type="InterPro" id="IPR048813">
    <property type="entry name" value="GP7-like"/>
</dbReference>
<dbReference type="AlphaFoldDB" id="F0RWQ3"/>
<reference evidence="2" key="1">
    <citation type="submission" date="2011-02" db="EMBL/GenBank/DDBJ databases">
        <title>Complete sequence of Spirochaeta sp. Buddy.</title>
        <authorList>
            <person name="Lucas S."/>
            <person name="Copeland A."/>
            <person name="Lapidus A."/>
            <person name="Cheng J.-F."/>
            <person name="Goodwin L."/>
            <person name="Pitluck S."/>
            <person name="Zeytun A."/>
            <person name="Detter J.C."/>
            <person name="Han C."/>
            <person name="Tapia R."/>
            <person name="Land M."/>
            <person name="Hauser L."/>
            <person name="Kyrpides N."/>
            <person name="Ivanova N."/>
            <person name="Mikhailova N."/>
            <person name="Pagani I."/>
            <person name="Ritalahti K.M."/>
            <person name="Loeffler F.E."/>
            <person name="Woyke T."/>
        </authorList>
    </citation>
    <scope>NUCLEOTIDE SEQUENCE [LARGE SCALE GENOMIC DNA]</scope>
    <source>
        <strain evidence="2">ATCC BAA-1886 / DSM 22777 / Buddy</strain>
    </source>
</reference>
<evidence type="ECO:0000313" key="2">
    <source>
        <dbReference type="Proteomes" id="UP000008466"/>
    </source>
</evidence>
<protein>
    <submittedName>
        <fullName evidence="1">Uncharacterized protein</fullName>
    </submittedName>
</protein>
<dbReference type="HOGENOM" id="CLU_806322_0_0_12"/>
<dbReference type="Proteomes" id="UP000008466">
    <property type="component" value="Chromosome"/>
</dbReference>
<keyword evidence="2" id="KW-1185">Reference proteome</keyword>
<evidence type="ECO:0000313" key="1">
    <source>
        <dbReference type="EMBL" id="ADY13684.1"/>
    </source>
</evidence>
<dbReference type="EMBL" id="CP002541">
    <property type="protein sequence ID" value="ADY13684.1"/>
    <property type="molecule type" value="Genomic_DNA"/>
</dbReference>
<dbReference type="STRING" id="158189.SpiBuddy_1860"/>
<gene>
    <name evidence="1" type="ordered locus">SpiBuddy_1860</name>
</gene>
<dbReference type="NCBIfam" id="NF045672">
    <property type="entry name" value="MCP_gp7_epsi_15"/>
    <property type="match status" value="1"/>
</dbReference>
<accession>F0RWQ3</accession>
<proteinExistence type="predicted"/>
<sequence length="344" mass="37867">MAYEYMTLAELTKGLGKPDITNVVDEITRSTTMLADASFTEATGMLEHQGMRKTSLPSNQWVAIDQGGKSSKGHKELFKDELGMIESWATARQKEGMIAPNPEAVYAEDERDHVTSMGLDVESCLIYGGSKVGEFKGIMPRFNKITEAKDLSFIRSKPQFITLDNGGETDESMSSILMVVWGSGATNMLYPRYAATRGIQITKGQWQTVIENNEKFFQRDTQFLMSTGLSIMNRFAALRIANIDTSDAALATSMPKLKKNLFKAFTLLPKEFKSRVRIYAPGSVLAGLNDYYAGLVHPVTYENAIPTNAVGDVRFDRFVLRQCDSMLDAGEDVVDGGLAAGEAA</sequence>
<dbReference type="Pfam" id="PF20911">
    <property type="entry name" value="GP7"/>
    <property type="match status" value="1"/>
</dbReference>
<name>F0RWQ3_SPHGB</name>
<dbReference type="RefSeq" id="WP_013607533.1">
    <property type="nucleotide sequence ID" value="NC_015152.1"/>
</dbReference>
<dbReference type="OrthoDB" id="1630256at2"/>
<organism evidence="1 2">
    <name type="scientific">Sphaerochaeta globosa (strain ATCC BAA-1886 / DSM 22777 / Buddy)</name>
    <name type="common">Spirochaeta sp. (strain Buddy)</name>
    <dbReference type="NCBI Taxonomy" id="158189"/>
    <lineage>
        <taxon>Bacteria</taxon>
        <taxon>Pseudomonadati</taxon>
        <taxon>Spirochaetota</taxon>
        <taxon>Spirochaetia</taxon>
        <taxon>Spirochaetales</taxon>
        <taxon>Sphaerochaetaceae</taxon>
        <taxon>Sphaerochaeta</taxon>
    </lineage>
</organism>
<dbReference type="KEGG" id="sbu:SpiBuddy_1860"/>
<dbReference type="eggNOG" id="ENOG502Z83C">
    <property type="taxonomic scope" value="Bacteria"/>
</dbReference>